<dbReference type="OrthoDB" id="9795554at2"/>
<evidence type="ECO:0000313" key="5">
    <source>
        <dbReference type="Proteomes" id="UP000318055"/>
    </source>
</evidence>
<dbReference type="GO" id="GO:0005975">
    <property type="term" value="P:carbohydrate metabolic process"/>
    <property type="evidence" value="ECO:0007669"/>
    <property type="project" value="TreeGrafter"/>
</dbReference>
<dbReference type="InterPro" id="IPR039329">
    <property type="entry name" value="SIAE"/>
</dbReference>
<evidence type="ECO:0000256" key="2">
    <source>
        <dbReference type="SAM" id="SignalP"/>
    </source>
</evidence>
<keyword evidence="2" id="KW-0732">Signal</keyword>
<feature type="signal peptide" evidence="2">
    <location>
        <begin position="1"/>
        <end position="22"/>
    </location>
</feature>
<evidence type="ECO:0000259" key="3">
    <source>
        <dbReference type="Pfam" id="PF03629"/>
    </source>
</evidence>
<keyword evidence="1" id="KW-0378">Hydrolase</keyword>
<dbReference type="PANTHER" id="PTHR22901">
    <property type="entry name" value="SIALATE O-ACETYLESTERASE"/>
    <property type="match status" value="1"/>
</dbReference>
<dbReference type="RefSeq" id="WP_145848877.1">
    <property type="nucleotide sequence ID" value="NZ_CP042239.1"/>
</dbReference>
<feature type="domain" description="Sialate O-acetylesterase" evidence="3">
    <location>
        <begin position="119"/>
        <end position="353"/>
    </location>
</feature>
<name>A0A518RIZ3_9SPHN</name>
<dbReference type="EMBL" id="CP042239">
    <property type="protein sequence ID" value="QDX27401.1"/>
    <property type="molecule type" value="Genomic_DNA"/>
</dbReference>
<gene>
    <name evidence="4" type="ORF">FPZ54_16245</name>
</gene>
<dbReference type="AlphaFoldDB" id="A0A518RIZ3"/>
<keyword evidence="5" id="KW-1185">Reference proteome</keyword>
<evidence type="ECO:0000256" key="1">
    <source>
        <dbReference type="ARBA" id="ARBA00022801"/>
    </source>
</evidence>
<dbReference type="SUPFAM" id="SSF52266">
    <property type="entry name" value="SGNH hydrolase"/>
    <property type="match status" value="1"/>
</dbReference>
<accession>A0A518RIZ3</accession>
<dbReference type="GO" id="GO:0001681">
    <property type="term" value="F:sialate O-acetylesterase activity"/>
    <property type="evidence" value="ECO:0007669"/>
    <property type="project" value="InterPro"/>
</dbReference>
<organism evidence="4 5">
    <name type="scientific">Sphingomonas suaedae</name>
    <dbReference type="NCBI Taxonomy" id="2599297"/>
    <lineage>
        <taxon>Bacteria</taxon>
        <taxon>Pseudomonadati</taxon>
        <taxon>Pseudomonadota</taxon>
        <taxon>Alphaproteobacteria</taxon>
        <taxon>Sphingomonadales</taxon>
        <taxon>Sphingomonadaceae</taxon>
        <taxon>Sphingomonas</taxon>
    </lineage>
</organism>
<sequence>MFMPRSAALVLAAALMPLPIAAVQTRDAGDPPPEERLGLDSVFGAHMVVQRDRPIRIWGRARPGEPVHVSLANAQARTVAGSDGAWSVLLPARRAGGPYRLEASAPSFHDRYRDILIGDVWLCAGQSNMEFRRSSAVDLPAQFAPDTRLRMLDIARREAPMPSPHLVTLGGWKVSTPQSAARFSAICHRFGERLRAQLGVPIGLVGASWGGTRIAAFVDAATLRARDLGRTRDLGRARPDQVSRQNDGHVFNAMIAPLAPLGLRGVLWYQGESDTHRPDRYGERLAALAASWRRTFGQSLPMIVVQLPPFAPPPPATPGNWAVIREAQRRFVARDPAAGLVVQIDQRGADDLHPPYKAAVADRAAAIALRIAYRAPAGSTGPVLKRVSRRGRRLTLYYTVDDRLTSARGRAVSGFELCAETCVKVTGHLSGPDTVALIIPANVAARCVRYAWADAPRADLVSTNGWPASPLAESLGSDSATLNRGAGPCG</sequence>
<dbReference type="InterPro" id="IPR005181">
    <property type="entry name" value="SASA"/>
</dbReference>
<dbReference type="Proteomes" id="UP000318055">
    <property type="component" value="Chromosome"/>
</dbReference>
<dbReference type="InterPro" id="IPR036514">
    <property type="entry name" value="SGNH_hydro_sf"/>
</dbReference>
<dbReference type="Pfam" id="PF03629">
    <property type="entry name" value="SASA"/>
    <property type="match status" value="1"/>
</dbReference>
<dbReference type="Gene3D" id="3.40.50.1110">
    <property type="entry name" value="SGNH hydrolase"/>
    <property type="match status" value="1"/>
</dbReference>
<evidence type="ECO:0000313" key="4">
    <source>
        <dbReference type="EMBL" id="QDX27401.1"/>
    </source>
</evidence>
<dbReference type="PANTHER" id="PTHR22901:SF0">
    <property type="entry name" value="SIALATE O-ACETYLESTERASE"/>
    <property type="match status" value="1"/>
</dbReference>
<proteinExistence type="predicted"/>
<reference evidence="4 5" key="1">
    <citation type="submission" date="2019-07" db="EMBL/GenBank/DDBJ databases">
        <title>Sphingomonas alkalisoli sp. nov., isolated from rhizosphere soil of Suaedae salsa.</title>
        <authorList>
            <person name="Zhang H."/>
            <person name="Xu L."/>
            <person name="Zhang J.-X."/>
            <person name="Sun J.-Q."/>
        </authorList>
    </citation>
    <scope>NUCLEOTIDE SEQUENCE [LARGE SCALE GENOMIC DNA]</scope>
    <source>
        <strain evidence="4 5">XS-10</strain>
    </source>
</reference>
<dbReference type="KEGG" id="ssua:FPZ54_16245"/>
<feature type="chain" id="PRO_5021829673" evidence="2">
    <location>
        <begin position="23"/>
        <end position="490"/>
    </location>
</feature>
<protein>
    <submittedName>
        <fullName evidence="4">Sialate O-acetylesterase</fullName>
    </submittedName>
</protein>